<evidence type="ECO:0000313" key="2">
    <source>
        <dbReference type="EMBL" id="TNY33167.1"/>
    </source>
</evidence>
<evidence type="ECO:0000313" key="3">
    <source>
        <dbReference type="Proteomes" id="UP000314011"/>
    </source>
</evidence>
<keyword evidence="1" id="KW-0732">Signal</keyword>
<proteinExistence type="predicted"/>
<reference evidence="2 3" key="1">
    <citation type="submission" date="2019-06" db="EMBL/GenBank/DDBJ databases">
        <title>Genome of new Rhodobacteraceae sp. SM1903.</title>
        <authorList>
            <person name="Ren X."/>
        </authorList>
    </citation>
    <scope>NUCLEOTIDE SEQUENCE [LARGE SCALE GENOMIC DNA]</scope>
    <source>
        <strain evidence="2 3">SM1903</strain>
    </source>
</reference>
<name>A0A5C5GGJ9_9RHOB</name>
<comment type="caution">
    <text evidence="2">The sequence shown here is derived from an EMBL/GenBank/DDBJ whole genome shotgun (WGS) entry which is preliminary data.</text>
</comment>
<feature type="chain" id="PRO_5023140936" description="DUF995 domain-containing protein" evidence="1">
    <location>
        <begin position="18"/>
        <end position="130"/>
    </location>
</feature>
<organism evidence="2 3">
    <name type="scientific">Pelagovum pacificum</name>
    <dbReference type="NCBI Taxonomy" id="2588711"/>
    <lineage>
        <taxon>Bacteria</taxon>
        <taxon>Pseudomonadati</taxon>
        <taxon>Pseudomonadota</taxon>
        <taxon>Alphaproteobacteria</taxon>
        <taxon>Rhodobacterales</taxon>
        <taxon>Paracoccaceae</taxon>
        <taxon>Pelagovum</taxon>
    </lineage>
</organism>
<dbReference type="OrthoDB" id="7304934at2"/>
<protein>
    <recommendedName>
        <fullName evidence="4">DUF995 domain-containing protein</fullName>
    </recommendedName>
</protein>
<dbReference type="AlphaFoldDB" id="A0A5C5GGJ9"/>
<evidence type="ECO:0008006" key="4">
    <source>
        <dbReference type="Google" id="ProtNLM"/>
    </source>
</evidence>
<dbReference type="Proteomes" id="UP000314011">
    <property type="component" value="Unassembled WGS sequence"/>
</dbReference>
<evidence type="ECO:0000256" key="1">
    <source>
        <dbReference type="SAM" id="SignalP"/>
    </source>
</evidence>
<sequence length="130" mass="14795">MRHALLIALLLAPATLAAQDMLGPDEFAEITDGNTYTFLLDGEPYGIERYMADQKVIWSFLDGECSLGTWYPEGEAICFRYDHDPENPQCWEIYETDVGLRTVFLEEPARSLDYEARQGDEELVCENFGS</sequence>
<dbReference type="RefSeq" id="WP_140193851.1">
    <property type="nucleotide sequence ID" value="NZ_CP065915.1"/>
</dbReference>
<gene>
    <name evidence="2" type="ORF">FHY64_07775</name>
</gene>
<dbReference type="EMBL" id="VFFF01000001">
    <property type="protein sequence ID" value="TNY33167.1"/>
    <property type="molecule type" value="Genomic_DNA"/>
</dbReference>
<feature type="signal peptide" evidence="1">
    <location>
        <begin position="1"/>
        <end position="17"/>
    </location>
</feature>
<accession>A0A5C5GGJ9</accession>
<keyword evidence="3" id="KW-1185">Reference proteome</keyword>